<sequence>MSSQQEKLLFSERLKEALTQANHPISPTFISKQFNARYSGEPISVQSANNWLLAKAIPNQDKLAILSLWLNVSNQWLRFGDEDTQTGTNTLNTDVFSAKDYDLLLKFNKLSETQKILILNLMDEFQIN</sequence>
<dbReference type="AlphaFoldDB" id="A0A3A8GL29"/>
<reference evidence="1 2" key="1">
    <citation type="submission" date="2018-09" db="EMBL/GenBank/DDBJ databases">
        <title>The draft genome of Acinetobacter spp. strains.</title>
        <authorList>
            <person name="Qin J."/>
            <person name="Feng Y."/>
            <person name="Zong Z."/>
        </authorList>
    </citation>
    <scope>NUCLEOTIDE SEQUENCE [LARGE SCALE GENOMIC DNA]</scope>
    <source>
        <strain evidence="1 2">WCHAc060002</strain>
    </source>
</reference>
<evidence type="ECO:0000313" key="1">
    <source>
        <dbReference type="EMBL" id="RKG55764.1"/>
    </source>
</evidence>
<accession>A0A3A8GL29</accession>
<dbReference type="EMBL" id="RAXZ01000001">
    <property type="protein sequence ID" value="RKG55764.1"/>
    <property type="molecule type" value="Genomic_DNA"/>
</dbReference>
<gene>
    <name evidence="1" type="ORF">D7V64_01350</name>
</gene>
<dbReference type="GO" id="GO:0003677">
    <property type="term" value="F:DNA binding"/>
    <property type="evidence" value="ECO:0007669"/>
    <property type="project" value="InterPro"/>
</dbReference>
<dbReference type="Proteomes" id="UP000281084">
    <property type="component" value="Unassembled WGS sequence"/>
</dbReference>
<proteinExistence type="predicted"/>
<evidence type="ECO:0008006" key="3">
    <source>
        <dbReference type="Google" id="ProtNLM"/>
    </source>
</evidence>
<dbReference type="RefSeq" id="WP_120366587.1">
    <property type="nucleotide sequence ID" value="NZ_RAXZ01000001.1"/>
</dbReference>
<name>A0A3A8GL29_9GAMM</name>
<organism evidence="1 2">
    <name type="scientific">Acinetobacter cumulans</name>
    <dbReference type="NCBI Taxonomy" id="2136182"/>
    <lineage>
        <taxon>Bacteria</taxon>
        <taxon>Pseudomonadati</taxon>
        <taxon>Pseudomonadota</taxon>
        <taxon>Gammaproteobacteria</taxon>
        <taxon>Moraxellales</taxon>
        <taxon>Moraxellaceae</taxon>
        <taxon>Acinetobacter</taxon>
    </lineage>
</organism>
<dbReference type="InterPro" id="IPR010982">
    <property type="entry name" value="Lambda_DNA-bd_dom_sf"/>
</dbReference>
<evidence type="ECO:0000313" key="2">
    <source>
        <dbReference type="Proteomes" id="UP000281084"/>
    </source>
</evidence>
<dbReference type="Gene3D" id="1.10.260.40">
    <property type="entry name" value="lambda repressor-like DNA-binding domains"/>
    <property type="match status" value="1"/>
</dbReference>
<comment type="caution">
    <text evidence="1">The sequence shown here is derived from an EMBL/GenBank/DDBJ whole genome shotgun (WGS) entry which is preliminary data.</text>
</comment>
<protein>
    <recommendedName>
        <fullName evidence="3">Transcriptional regulator</fullName>
    </recommendedName>
</protein>